<evidence type="ECO:0000313" key="1">
    <source>
        <dbReference type="EMBL" id="MTI27646.1"/>
    </source>
</evidence>
<evidence type="ECO:0008006" key="3">
    <source>
        <dbReference type="Google" id="ProtNLM"/>
    </source>
</evidence>
<organism evidence="1 2">
    <name type="scientific">Fulvivirga kasyanovii</name>
    <dbReference type="NCBI Taxonomy" id="396812"/>
    <lineage>
        <taxon>Bacteria</taxon>
        <taxon>Pseudomonadati</taxon>
        <taxon>Bacteroidota</taxon>
        <taxon>Cytophagia</taxon>
        <taxon>Cytophagales</taxon>
        <taxon>Fulvivirgaceae</taxon>
        <taxon>Fulvivirga</taxon>
    </lineage>
</organism>
<dbReference type="InterPro" id="IPR032720">
    <property type="entry name" value="Cys_rich_CWC"/>
</dbReference>
<keyword evidence="2" id="KW-1185">Reference proteome</keyword>
<evidence type="ECO:0000313" key="2">
    <source>
        <dbReference type="Proteomes" id="UP000798808"/>
    </source>
</evidence>
<dbReference type="EMBL" id="SMLW01000636">
    <property type="protein sequence ID" value="MTI27646.1"/>
    <property type="molecule type" value="Genomic_DNA"/>
</dbReference>
<dbReference type="Proteomes" id="UP000798808">
    <property type="component" value="Unassembled WGS sequence"/>
</dbReference>
<dbReference type="Pfam" id="PF14375">
    <property type="entry name" value="Cys_rich_CWC"/>
    <property type="match status" value="1"/>
</dbReference>
<protein>
    <recommendedName>
        <fullName evidence="3">Cysteine-rich CWC family protein</fullName>
    </recommendedName>
</protein>
<sequence length="76" mass="9022">MKHELKYCPRCNHTFECKVGSVVLCQCSTVKLSQEERNFINDKYEDCLCAACMETLRDEYNREKFNLRLKKIGYGF</sequence>
<gene>
    <name evidence="1" type="ORF">E1163_21995</name>
</gene>
<name>A0ABW9RUA6_9BACT</name>
<dbReference type="RefSeq" id="WP_155174643.1">
    <property type="nucleotide sequence ID" value="NZ_BAAAFL010000024.1"/>
</dbReference>
<comment type="caution">
    <text evidence="1">The sequence shown here is derived from an EMBL/GenBank/DDBJ whole genome shotgun (WGS) entry which is preliminary data.</text>
</comment>
<reference evidence="1 2" key="1">
    <citation type="submission" date="2019-02" db="EMBL/GenBank/DDBJ databases">
        <authorList>
            <person name="Goldberg S.R."/>
            <person name="Haltli B.A."/>
            <person name="Correa H."/>
            <person name="Russell K.G."/>
        </authorList>
    </citation>
    <scope>NUCLEOTIDE SEQUENCE [LARGE SCALE GENOMIC DNA]</scope>
    <source>
        <strain evidence="1 2">JCM 16186</strain>
    </source>
</reference>
<accession>A0ABW9RUA6</accession>
<proteinExistence type="predicted"/>